<dbReference type="FunFam" id="3.20.20.140:FF:000014">
    <property type="entry name" value="5-methylthioadenosine/S-adenosylhomocysteine deaminase"/>
    <property type="match status" value="1"/>
</dbReference>
<dbReference type="PANTHER" id="PTHR43794">
    <property type="entry name" value="AMINOHYDROLASE SSNA-RELATED"/>
    <property type="match status" value="1"/>
</dbReference>
<dbReference type="GO" id="GO:0016814">
    <property type="term" value="F:hydrolase activity, acting on carbon-nitrogen (but not peptide) bonds, in cyclic amidines"/>
    <property type="evidence" value="ECO:0007669"/>
    <property type="project" value="UniProtKB-ARBA"/>
</dbReference>
<evidence type="ECO:0000256" key="2">
    <source>
        <dbReference type="ARBA" id="ARBA00022801"/>
    </source>
</evidence>
<evidence type="ECO:0000313" key="6">
    <source>
        <dbReference type="Proteomes" id="UP000192674"/>
    </source>
</evidence>
<gene>
    <name evidence="5" type="ORF">SAMN05661093_03181</name>
</gene>
<keyword evidence="6" id="KW-1185">Reference proteome</keyword>
<feature type="domain" description="Amidohydrolase-related" evidence="4">
    <location>
        <begin position="54"/>
        <end position="407"/>
    </location>
</feature>
<proteinExistence type="predicted"/>
<evidence type="ECO:0000256" key="3">
    <source>
        <dbReference type="ARBA" id="ARBA00022833"/>
    </source>
</evidence>
<dbReference type="GO" id="GO:0019239">
    <property type="term" value="F:deaminase activity"/>
    <property type="evidence" value="ECO:0007669"/>
    <property type="project" value="UniProtKB-ARBA"/>
</dbReference>
<dbReference type="GO" id="GO:0046872">
    <property type="term" value="F:metal ion binding"/>
    <property type="evidence" value="ECO:0007669"/>
    <property type="project" value="UniProtKB-KW"/>
</dbReference>
<accession>A0A1W2DEL0</accession>
<dbReference type="Gene3D" id="2.30.40.10">
    <property type="entry name" value="Urease, subunit C, domain 1"/>
    <property type="match status" value="1"/>
</dbReference>
<keyword evidence="2" id="KW-0378">Hydrolase</keyword>
<dbReference type="RefSeq" id="WP_084428199.1">
    <property type="nucleotide sequence ID" value="NZ_FWXV01000002.1"/>
</dbReference>
<dbReference type="AlphaFoldDB" id="A0A1W2DEL0"/>
<dbReference type="CDD" id="cd01298">
    <property type="entry name" value="ATZ_TRZ_like"/>
    <property type="match status" value="1"/>
</dbReference>
<dbReference type="InterPro" id="IPR006680">
    <property type="entry name" value="Amidohydro-rel"/>
</dbReference>
<dbReference type="Gene3D" id="3.20.20.140">
    <property type="entry name" value="Metal-dependent hydrolases"/>
    <property type="match status" value="1"/>
</dbReference>
<name>A0A1W2DEL0_KIBAR</name>
<keyword evidence="1" id="KW-0479">Metal-binding</keyword>
<dbReference type="InterPro" id="IPR011059">
    <property type="entry name" value="Metal-dep_hydrolase_composite"/>
</dbReference>
<sequence>MRQRLRAPIVLPCDPDCSVLRDAVVDIEDDGRIGYVGPLADAPGDEPITDVSGVLLPGLVNTHAHTPMTVLRGMGGDLPLLRWLQEVIWPAEAQLSAADMRAGMLLGSVEMLRAGVTTSVEMYFHLDELADAVLQTGGRAVLTGGIIEAPGFTWRSLLDDVSKLIDTEGLRFGPGDRIEIGYGPHSAYTLTPEVLTEVAAAAHERDALMHIHVAEAALEDAAQRSSHGSVPKLLESLGFYGGRVIAAHCVHLSDEDISIFARHGVAVAHCPGSNAKLASGIARVRDLREAGVTVGIGTDGPASNDDLDLWEEVRLAAMLSRLSTMDASSLIAPDVLLMATRMGAAAIGRDDIGALEEGRWADIVHISTDAPAFSAGVDVPDAQLLSNVVWAAGARQVQDVWVAGDQVVRAGEPTRVDRFEAQAKAGAVTQRLLSGG</sequence>
<evidence type="ECO:0000256" key="1">
    <source>
        <dbReference type="ARBA" id="ARBA00022723"/>
    </source>
</evidence>
<dbReference type="Proteomes" id="UP000192674">
    <property type="component" value="Unassembled WGS sequence"/>
</dbReference>
<keyword evidence="3" id="KW-0862">Zinc</keyword>
<reference evidence="5 6" key="1">
    <citation type="submission" date="2017-04" db="EMBL/GenBank/DDBJ databases">
        <authorList>
            <person name="Afonso C.L."/>
            <person name="Miller P.J."/>
            <person name="Scott M.A."/>
            <person name="Spackman E."/>
            <person name="Goraichik I."/>
            <person name="Dimitrov K.M."/>
            <person name="Suarez D.L."/>
            <person name="Swayne D.E."/>
        </authorList>
    </citation>
    <scope>NUCLEOTIDE SEQUENCE [LARGE SCALE GENOMIC DNA]</scope>
    <source>
        <strain evidence="5 6">DSM 43828</strain>
    </source>
</reference>
<dbReference type="Pfam" id="PF01979">
    <property type="entry name" value="Amidohydro_1"/>
    <property type="match status" value="1"/>
</dbReference>
<dbReference type="PANTHER" id="PTHR43794:SF11">
    <property type="entry name" value="AMIDOHYDROLASE-RELATED DOMAIN-CONTAINING PROTEIN"/>
    <property type="match status" value="1"/>
</dbReference>
<dbReference type="InterPro" id="IPR050287">
    <property type="entry name" value="MTA/SAH_deaminase"/>
</dbReference>
<protein>
    <submittedName>
        <fullName evidence="5">Cytosine/adenosine deaminase</fullName>
    </submittedName>
</protein>
<dbReference type="EMBL" id="FWXV01000002">
    <property type="protein sequence ID" value="SMC95572.1"/>
    <property type="molecule type" value="Genomic_DNA"/>
</dbReference>
<organism evidence="5 6">
    <name type="scientific">Kibdelosporangium aridum</name>
    <dbReference type="NCBI Taxonomy" id="2030"/>
    <lineage>
        <taxon>Bacteria</taxon>
        <taxon>Bacillati</taxon>
        <taxon>Actinomycetota</taxon>
        <taxon>Actinomycetes</taxon>
        <taxon>Pseudonocardiales</taxon>
        <taxon>Pseudonocardiaceae</taxon>
        <taxon>Kibdelosporangium</taxon>
    </lineage>
</organism>
<evidence type="ECO:0000259" key="4">
    <source>
        <dbReference type="Pfam" id="PF01979"/>
    </source>
</evidence>
<evidence type="ECO:0000313" key="5">
    <source>
        <dbReference type="EMBL" id="SMC95572.1"/>
    </source>
</evidence>
<dbReference type="SUPFAM" id="SSF51556">
    <property type="entry name" value="Metallo-dependent hydrolases"/>
    <property type="match status" value="1"/>
</dbReference>
<dbReference type="SUPFAM" id="SSF51338">
    <property type="entry name" value="Composite domain of metallo-dependent hydrolases"/>
    <property type="match status" value="2"/>
</dbReference>
<dbReference type="InterPro" id="IPR032466">
    <property type="entry name" value="Metal_Hydrolase"/>
</dbReference>
<dbReference type="OrthoDB" id="3189065at2"/>